<feature type="region of interest" description="Disordered" evidence="3">
    <location>
        <begin position="656"/>
        <end position="712"/>
    </location>
</feature>
<dbReference type="Ensembl" id="ENSACLT00000076929.1">
    <property type="protein sequence ID" value="ENSACLP00000086058.1"/>
    <property type="gene ID" value="ENSACLG00000021600.2"/>
</dbReference>
<reference evidence="5" key="4">
    <citation type="submission" date="2025-09" db="UniProtKB">
        <authorList>
            <consortium name="Ensembl"/>
        </authorList>
    </citation>
    <scope>IDENTIFICATION</scope>
</reference>
<feature type="compositionally biased region" description="Polar residues" evidence="3">
    <location>
        <begin position="687"/>
        <end position="696"/>
    </location>
</feature>
<accession>A0AAX7VTT9</accession>
<reference evidence="5 6" key="1">
    <citation type="submission" date="2018-05" db="EMBL/GenBank/DDBJ databases">
        <authorList>
            <person name="Datahose"/>
        </authorList>
    </citation>
    <scope>NUCLEOTIDE SEQUENCE</scope>
</reference>
<evidence type="ECO:0000256" key="1">
    <source>
        <dbReference type="ARBA" id="ARBA00023054"/>
    </source>
</evidence>
<dbReference type="PANTHER" id="PTHR23159:SF63">
    <property type="entry name" value="CILIARY ROOTLET COILED-COIL, ROOTLETIN FAMILY MEMBER 2"/>
    <property type="match status" value="1"/>
</dbReference>
<feature type="coiled-coil region" evidence="2">
    <location>
        <begin position="1674"/>
        <end position="1865"/>
    </location>
</feature>
<feature type="coiled-coil region" evidence="2">
    <location>
        <begin position="901"/>
        <end position="1048"/>
    </location>
</feature>
<dbReference type="GeneTree" id="ENSGT00940000164964"/>
<feature type="domain" description="Rootletin-like coiled-coil" evidence="4">
    <location>
        <begin position="192"/>
        <end position="366"/>
    </location>
</feature>
<dbReference type="SUPFAM" id="SSF57997">
    <property type="entry name" value="Tropomyosin"/>
    <property type="match status" value="1"/>
</dbReference>
<dbReference type="InterPro" id="IPR055167">
    <property type="entry name" value="Rootletin-like_CC"/>
</dbReference>
<dbReference type="Pfam" id="PF15035">
    <property type="entry name" value="Rootletin"/>
    <property type="match status" value="1"/>
</dbReference>
<feature type="compositionally biased region" description="Basic and acidic residues" evidence="3">
    <location>
        <begin position="575"/>
        <end position="616"/>
    </location>
</feature>
<feature type="compositionally biased region" description="Basic and acidic residues" evidence="3">
    <location>
        <begin position="1185"/>
        <end position="1198"/>
    </location>
</feature>
<protein>
    <recommendedName>
        <fullName evidence="4">Rootletin-like coiled-coil domain-containing protein</fullName>
    </recommendedName>
</protein>
<feature type="compositionally biased region" description="Basic and acidic residues" evidence="3">
    <location>
        <begin position="657"/>
        <end position="683"/>
    </location>
</feature>
<evidence type="ECO:0000313" key="5">
    <source>
        <dbReference type="Ensembl" id="ENSACLP00000086058.1"/>
    </source>
</evidence>
<feature type="coiled-coil region" evidence="2">
    <location>
        <begin position="110"/>
        <end position="144"/>
    </location>
</feature>
<feature type="coiled-coil region" evidence="2">
    <location>
        <begin position="1261"/>
        <end position="1408"/>
    </location>
</feature>
<evidence type="ECO:0000313" key="6">
    <source>
        <dbReference type="Proteomes" id="UP000265100"/>
    </source>
</evidence>
<feature type="region of interest" description="Disordered" evidence="3">
    <location>
        <begin position="1413"/>
        <end position="1448"/>
    </location>
</feature>
<dbReference type="Proteomes" id="UP000265100">
    <property type="component" value="Chromosome 5"/>
</dbReference>
<sequence>MSAAENSAESDSSSKLESVIQVRLAGPAPAHLIISLNDTGVGQIIAAHLGLACACFCLGAVLLEESVLSEEKRLTVRGPSPDAPPTCLPARVREIVTKNLSDNAGAMSSVMSLQEENRVLQGELARLEDLLAHSRADRDELAIKYGAISERLEQALRFETGDEDHDSPESRSLAQQNVDLRRRLDEEQAAYKRKLTAYQEGQQRQAQLVQKLQAKVLQYKKRCGDLDQALQEKSSELEKNSVDEASSNLEDALIRLEEEQQRSSSLSAVNAMLREQLEQAGLANEALSQDIRRLTADWTKAREELEQKESDWRREEESFHSYFSSEHSRLLTLWRQVVGFRRHVCEMKSATERDLSDMRNELARTSHSAQVSWAGLCATLQSREGGAVVALEQEKALRVQLEQQLRGRVAEMMSFQSRMDAERSELNVRSGCRAVLQEQSGSDETDMQMMRTHTETLLDTLRDIAQVNNTHIFTSADFSVGTQMEGLHFNLRLQTVSADGESSSSEADQDNSGAGIRDSFPRRPSSPTRPSSLSPLPEAALSALRSAVTNKTLQLQDVRSRLLSAQSSVQQLRKQLSESESAKRDAEQRSQTLQRERDAAQREREAALRERDRVKQERDTLARFKVNLEKTVQAAQSSSQLLQMDCEKLQLTVASVQRERDHEREEKEAAVQERDRAKAETLRVQKQFDQSESRASAQRGELSAVRETHQQGEVQRQLLEQEKTQLSEALARAESKNTELCLLLNKLQSEDAALRDSLAKMGSMNEGLAQDKAALNTYILKLEEEKAFLQTQKRDAEQEKLTIRDELVRLEQDRLELESARITLQQSLQDAELSRVGIEVELQSLRAERLKLQEKVTQVTSLGSELSLARGEGQRNEVALEEVGRSQAELARDKAALVVQLTASERENAMLSEELRESLETSLFEVQQQLVQVETRREQLETENQTLRVRCETAAGERRPLYFQTLNAAQLEAQQALRKASSEHQEEVERLVSEKEVVRHSLLMEHEVTLRKLRQEMEDQLSRAKREKEELQDEMRTLQHDRDQCLLQAETEKQQALSLKEAEKTVLSERVSSLQAELSAAALETERVAREAAHYKEQEQIRVGALTSEVLELRSQLEDAASAGERELHSLQETCSDLRSRADIALKELEQCRAALAATEESRDQLRRDLLETERRLNQTQDSAESYRREGTELRRGFSDVTKEREALSQSNTYLRETLRSAETERIRHAVISLTSEQNLGNMLHTVLPLNVNFPFVWLQLKVLDGEKEQKEREVAELQTRLSLEEQRDEERGKEVFTLKQKLAEAETARESLKKEVRKRLLESESGWRSCERELTAQLQEARSCEKKLQDEAKNLSLRAQTAQDSAAHCSLQLSEAQGRLAATESELTRAEATRRDLEFRLSSLQSALTRTLGIGASGRGPRGRSPGGSSTSPGSAVSPERGDTPVPLLQSELDSETVRSGLRDFLQELRDAQKERDDVHCQLGAVQRELEELKVERDSAMSRLTQLQYSMQEYQEGKRGLDERLTTTQILLQQQEEAVRRGDRERRALSDRVKDLERALQASETDKKHIQLNKQRAAEIRLEVERKRLREALEAAEARATRVELGRRSLEGELQRLKLSLGDREAESQASQERRDSLVKRVQSCLFMTHDQLNAIKLFYAVKEQMDASRASLAEARRNTATLTERVQSLQTELTESELRREEVESELKSAQEALRQRSASLAEAQRSAQSAQTERAAVEERLRALQRAVAMLETEKKDAERQAVRLEKDKNALRNTLDKVERQKLKSEEGTMRLSAEKSRLDRSLNTAEQELQEAQQQILMLQTQLAEMEQSHSLCESLVRQREEAQREAERLRTSFRDIERTLGTRERAHRHRVKGLEEQVLTLCCVKSFFSLFYQVHL</sequence>
<feature type="region of interest" description="Disordered" evidence="3">
    <location>
        <begin position="1175"/>
        <end position="1198"/>
    </location>
</feature>
<feature type="coiled-coil region" evidence="2">
    <location>
        <begin position="779"/>
        <end position="862"/>
    </location>
</feature>
<feature type="compositionally biased region" description="Low complexity" evidence="3">
    <location>
        <begin position="1424"/>
        <end position="1436"/>
    </location>
</feature>
<organism evidence="5 6">
    <name type="scientific">Astatotilapia calliptera</name>
    <name type="common">Eastern happy</name>
    <name type="synonym">Chromis callipterus</name>
    <dbReference type="NCBI Taxonomy" id="8154"/>
    <lineage>
        <taxon>Eukaryota</taxon>
        <taxon>Metazoa</taxon>
        <taxon>Chordata</taxon>
        <taxon>Craniata</taxon>
        <taxon>Vertebrata</taxon>
        <taxon>Euteleostomi</taxon>
        <taxon>Actinopterygii</taxon>
        <taxon>Neopterygii</taxon>
        <taxon>Teleostei</taxon>
        <taxon>Neoteleostei</taxon>
        <taxon>Acanthomorphata</taxon>
        <taxon>Ovalentaria</taxon>
        <taxon>Cichlomorphae</taxon>
        <taxon>Cichliformes</taxon>
        <taxon>Cichlidae</taxon>
        <taxon>African cichlids</taxon>
        <taxon>Pseudocrenilabrinae</taxon>
        <taxon>Haplochromini</taxon>
        <taxon>Astatotilapia</taxon>
    </lineage>
</organism>
<feature type="coiled-coil region" evidence="2">
    <location>
        <begin position="1463"/>
        <end position="1614"/>
    </location>
</feature>
<feature type="region of interest" description="Disordered" evidence="3">
    <location>
        <begin position="574"/>
        <end position="616"/>
    </location>
</feature>
<evidence type="ECO:0000259" key="4">
    <source>
        <dbReference type="Pfam" id="PF15035"/>
    </source>
</evidence>
<evidence type="ECO:0000256" key="2">
    <source>
        <dbReference type="SAM" id="Coils"/>
    </source>
</evidence>
<keyword evidence="1 2" id="KW-0175">Coiled coil</keyword>
<feature type="region of interest" description="Disordered" evidence="3">
    <location>
        <begin position="498"/>
        <end position="537"/>
    </location>
</feature>
<feature type="coiled-coil region" evidence="2">
    <location>
        <begin position="239"/>
        <end position="311"/>
    </location>
</feature>
<keyword evidence="6" id="KW-1185">Reference proteome</keyword>
<gene>
    <name evidence="5" type="primary">CROCC</name>
</gene>
<dbReference type="PANTHER" id="PTHR23159">
    <property type="entry name" value="CENTROSOMAL PROTEIN 2"/>
    <property type="match status" value="1"/>
</dbReference>
<feature type="compositionally biased region" description="Low complexity" evidence="3">
    <location>
        <begin position="522"/>
        <end position="537"/>
    </location>
</feature>
<name>A0AAX7VTT9_ASTCA</name>
<reference evidence="6" key="2">
    <citation type="submission" date="2023-03" db="EMBL/GenBank/DDBJ databases">
        <authorList>
            <consortium name="Wellcome Sanger Institute Data Sharing"/>
        </authorList>
    </citation>
    <scope>NUCLEOTIDE SEQUENCE [LARGE SCALE GENOMIC DNA]</scope>
</reference>
<proteinExistence type="predicted"/>
<feature type="coiled-coil region" evidence="2">
    <location>
        <begin position="716"/>
        <end position="750"/>
    </location>
</feature>
<evidence type="ECO:0000256" key="3">
    <source>
        <dbReference type="SAM" id="MobiDB-lite"/>
    </source>
</evidence>
<reference evidence="5" key="3">
    <citation type="submission" date="2025-08" db="UniProtKB">
        <authorList>
            <consortium name="Ensembl"/>
        </authorList>
    </citation>
    <scope>IDENTIFICATION</scope>
</reference>